<comment type="caution">
    <text evidence="1">The sequence shown here is derived from an EMBL/GenBank/DDBJ whole genome shotgun (WGS) entry which is preliminary data.</text>
</comment>
<dbReference type="EMBL" id="JBJURJ010000009">
    <property type="protein sequence ID" value="MFM9329607.1"/>
    <property type="molecule type" value="Genomic_DNA"/>
</dbReference>
<protein>
    <submittedName>
        <fullName evidence="1">Uncharacterized protein</fullName>
    </submittedName>
</protein>
<sequence>MMPTNFPAASENNGIYLCALAGIGTAPGFMGEFHQELAGRIAAATGLPVEGGLLYPYGEWSRSVRRQIWEVWRDIRLPAGAWEGSLGVAAVRRELEPAARGSGPVVLVGHSGGGTAAVHAAAMLRAAAPERPVAVVQIGSPRSPVPPGLREATVYCFACGPGGRGRDPVCRLGSWRAARGRGGRLGLGRLLLPGQLVALPIAGRHPDYFRGHLRTAGGESNLELVLDTVESHIRGLWPQLFGAEAGGSDEQHGSDAQT</sequence>
<proteinExistence type="predicted"/>
<keyword evidence="2" id="KW-1185">Reference proteome</keyword>
<dbReference type="Proteomes" id="UP001631969">
    <property type="component" value="Unassembled WGS sequence"/>
</dbReference>
<accession>A0ACC7P5M6</accession>
<reference evidence="1" key="1">
    <citation type="submission" date="2024-12" db="EMBL/GenBank/DDBJ databases">
        <authorList>
            <person name="Wu N."/>
        </authorList>
    </citation>
    <scope>NUCLEOTIDE SEQUENCE</scope>
    <source>
        <strain evidence="1">P15</strain>
    </source>
</reference>
<evidence type="ECO:0000313" key="2">
    <source>
        <dbReference type="Proteomes" id="UP001631969"/>
    </source>
</evidence>
<evidence type="ECO:0000313" key="1">
    <source>
        <dbReference type="EMBL" id="MFM9329607.1"/>
    </source>
</evidence>
<organism evidence="1 2">
    <name type="scientific">Paenibacillus mesotrionivorans</name>
    <dbReference type="NCBI Taxonomy" id="3160968"/>
    <lineage>
        <taxon>Bacteria</taxon>
        <taxon>Bacillati</taxon>
        <taxon>Bacillota</taxon>
        <taxon>Bacilli</taxon>
        <taxon>Bacillales</taxon>
        <taxon>Paenibacillaceae</taxon>
        <taxon>Paenibacillus</taxon>
    </lineage>
</organism>
<name>A0ACC7P5M6_9BACL</name>
<gene>
    <name evidence="1" type="ORF">ACI1P1_15035</name>
</gene>